<dbReference type="OrthoDB" id="206527at2759"/>
<feature type="signal peptide" evidence="2">
    <location>
        <begin position="1"/>
        <end position="19"/>
    </location>
</feature>
<evidence type="ECO:0000313" key="5">
    <source>
        <dbReference type="EMBL" id="CAH0374004.1"/>
    </source>
</evidence>
<organism evidence="4">
    <name type="scientific">Pelagomonas calceolata</name>
    <dbReference type="NCBI Taxonomy" id="35677"/>
    <lineage>
        <taxon>Eukaryota</taxon>
        <taxon>Sar</taxon>
        <taxon>Stramenopiles</taxon>
        <taxon>Ochrophyta</taxon>
        <taxon>Pelagophyceae</taxon>
        <taxon>Pelagomonadales</taxon>
        <taxon>Pelagomonadaceae</taxon>
        <taxon>Pelagomonas</taxon>
    </lineage>
</organism>
<dbReference type="PROSITE" id="PS50041">
    <property type="entry name" value="C_TYPE_LECTIN_2"/>
    <property type="match status" value="1"/>
</dbReference>
<accession>A0A7S4E5W1</accession>
<evidence type="ECO:0000256" key="1">
    <source>
        <dbReference type="SAM" id="MobiDB-lite"/>
    </source>
</evidence>
<keyword evidence="2" id="KW-0732">Signal</keyword>
<proteinExistence type="predicted"/>
<dbReference type="Proteomes" id="UP000789595">
    <property type="component" value="Unassembled WGS sequence"/>
</dbReference>
<dbReference type="InterPro" id="IPR001304">
    <property type="entry name" value="C-type_lectin-like"/>
</dbReference>
<name>A0A7S4E5W1_9STRA</name>
<feature type="compositionally biased region" description="Basic and acidic residues" evidence="1">
    <location>
        <begin position="1009"/>
        <end position="1022"/>
    </location>
</feature>
<evidence type="ECO:0000259" key="3">
    <source>
        <dbReference type="PROSITE" id="PS50041"/>
    </source>
</evidence>
<sequence>MHPTTTMLCSLLLPQVVGAATVTWLGGTGRWKEPRFWDSGSVPTSSDTVVIRQGTVYLTEDRSITNLEVTDSGRVVLATTECPEGWAVLRRDGNGNSEGCAKAFADARSWNDAELDCRVRGRGGVWRANSSDTLAGTGCYTNSRGERVCRVEDRETSGKMAREKYTRWLSNGTQDDEGGSIHGGYRGHLALIGDEETNRIVSILCAEASNASSLRYENSRAESMGQQMADVDACWIGLSMALDGDAMTHEMFENRAFRDGGAYGEHRAYGAKGSNPVPEQRSHHTQWSLDEHADVGNWAWVDEGAVPPADDGVAGFHGNLYRSWARHEPRYRLAETCAATLHRGYDPASQARARWTSADCTSHKPYVCTRRGTTEQHTLIVSNTLTLKDGGVLRGGGVVKPGTIVSNRDGYLDGAGLEASSLTTDLTGVHGAWLTISSTFTLSGRLLGHGGRVLGNTLSLSNGRCDWPVYADKVTGSGSLGGGGDLSRGEVSGTSIVIDGQSLSLRSPVIDVLRLKADAPVIREDFEYAKEKVVTVTERSWRDWPSSAVRAAGYTHLHFRSIENDYYERGNVRGIGSYRDFDSNYGEPQTSGPMAGVDGLKGRLESALGAKDEFMTLERSAFVLDGRGNNRLGPAQGSYRLSVGSERSECIPWHASAKEVSDAVNGLTAISSIGGATVNRRGDGSHRWGHAFHYEIAYDSAETATVPTLRFDCEGSNDFGTDSLATGGDCGCVDNVARAHTKPAGTCSWSGDPTSASDNQGTHLVAVHAAKHGDPGDYCLSRVFGSVDRIQQGGETAVSTTLDFREGWHRLSATATDVKVSGHHARVDVAAAAASYSTLEVSAGTVTFAGPGYRGDDAAALLWAPYDREWRAALALREGPSFGHKVTGAVTLSGGEIRMASERLIDSYSRGPPHGSVTFESTLSWTGNGGIRGNGRLVVEGAATINTCVNHTECDRTLWPAHVRDCARVVLAGASTFQGGDIVTGEGAGLDVAATLTMSGSANVLASPRPERTPGRQEDPLNDRGWYSNPACGDACARPPLVKIENGGTLSVEGSNVVEATLFARGILDAQGSLTLGDGGGGDGTFQIAAGGRVSQRNGLLDLERVKLRGEGELGITGGRLFLPGPTLIEPSLNVSGGEAAFRARRVLMASADVTVSNGTLSFLADATNGTLHGRFHLLNTGRVRFPERDSLAEPSRFHLSCPSREQAPNHPCQGPYTLDRSHVDIRGQTTWRGGTVSGGGDLHLRAASVVADGELKMWARVVNHGGMLLEDGQIIADTEGYLENRGTVEMVGPRTTYNGVTARRPRSETEVTLLHDWEDNMLREGRRVMVVGDDSARASTLGV</sequence>
<evidence type="ECO:0000313" key="6">
    <source>
        <dbReference type="Proteomes" id="UP000789595"/>
    </source>
</evidence>
<reference evidence="4" key="1">
    <citation type="submission" date="2021-01" db="EMBL/GenBank/DDBJ databases">
        <authorList>
            <person name="Corre E."/>
            <person name="Pelletier E."/>
            <person name="Niang G."/>
            <person name="Scheremetjew M."/>
            <person name="Finn R."/>
            <person name="Kale V."/>
            <person name="Holt S."/>
            <person name="Cochrane G."/>
            <person name="Meng A."/>
            <person name="Brown T."/>
            <person name="Cohen L."/>
        </authorList>
    </citation>
    <scope>NUCLEOTIDE SEQUENCE</scope>
    <source>
        <strain evidence="4">CCMP1756</strain>
    </source>
</reference>
<feature type="chain" id="PRO_5035681191" description="C-type lectin domain-containing protein" evidence="2">
    <location>
        <begin position="20"/>
        <end position="1344"/>
    </location>
</feature>
<feature type="domain" description="C-type lectin" evidence="3">
    <location>
        <begin position="287"/>
        <end position="369"/>
    </location>
</feature>
<dbReference type="Gene3D" id="3.10.100.10">
    <property type="entry name" value="Mannose-Binding Protein A, subunit A"/>
    <property type="match status" value="1"/>
</dbReference>
<protein>
    <recommendedName>
        <fullName evidence="3">C-type lectin domain-containing protein</fullName>
    </recommendedName>
</protein>
<dbReference type="SUPFAM" id="SSF56436">
    <property type="entry name" value="C-type lectin-like"/>
    <property type="match status" value="1"/>
</dbReference>
<dbReference type="EMBL" id="HBIW01009262">
    <property type="protein sequence ID" value="CAE0692463.1"/>
    <property type="molecule type" value="Transcribed_RNA"/>
</dbReference>
<feature type="region of interest" description="Disordered" evidence="1">
    <location>
        <begin position="1004"/>
        <end position="1024"/>
    </location>
</feature>
<dbReference type="EMBL" id="CAKKNE010000004">
    <property type="protein sequence ID" value="CAH0374004.1"/>
    <property type="molecule type" value="Genomic_DNA"/>
</dbReference>
<dbReference type="CDD" id="cd00037">
    <property type="entry name" value="CLECT"/>
    <property type="match status" value="1"/>
</dbReference>
<dbReference type="InterPro" id="IPR016187">
    <property type="entry name" value="CTDL_fold"/>
</dbReference>
<dbReference type="InterPro" id="IPR016186">
    <property type="entry name" value="C-type_lectin-like/link_sf"/>
</dbReference>
<reference evidence="5" key="2">
    <citation type="submission" date="2021-11" db="EMBL/GenBank/DDBJ databases">
        <authorList>
            <consortium name="Genoscope - CEA"/>
            <person name="William W."/>
        </authorList>
    </citation>
    <scope>NUCLEOTIDE SEQUENCE</scope>
</reference>
<keyword evidence="6" id="KW-1185">Reference proteome</keyword>
<gene>
    <name evidence="4" type="ORF">PCAL00307_LOCUS7899</name>
    <name evidence="5" type="ORF">PECAL_4P12590</name>
</gene>
<evidence type="ECO:0000256" key="2">
    <source>
        <dbReference type="SAM" id="SignalP"/>
    </source>
</evidence>
<evidence type="ECO:0000313" key="4">
    <source>
        <dbReference type="EMBL" id="CAE0692463.1"/>
    </source>
</evidence>